<dbReference type="Proteomes" id="UP001149163">
    <property type="component" value="Unassembled WGS sequence"/>
</dbReference>
<feature type="compositionally biased region" description="Acidic residues" evidence="1">
    <location>
        <begin position="11"/>
        <end position="24"/>
    </location>
</feature>
<reference evidence="2" key="1">
    <citation type="submission" date="2022-11" db="EMBL/GenBank/DDBJ databases">
        <authorList>
            <person name="Petersen C."/>
        </authorList>
    </citation>
    <scope>NUCLEOTIDE SEQUENCE</scope>
    <source>
        <strain evidence="2">IBT 26290</strain>
    </source>
</reference>
<evidence type="ECO:0000313" key="3">
    <source>
        <dbReference type="Proteomes" id="UP001149163"/>
    </source>
</evidence>
<evidence type="ECO:0000256" key="1">
    <source>
        <dbReference type="SAM" id="MobiDB-lite"/>
    </source>
</evidence>
<dbReference type="EMBL" id="JAPQKN010000001">
    <property type="protein sequence ID" value="KAJ5176860.1"/>
    <property type="molecule type" value="Genomic_DNA"/>
</dbReference>
<gene>
    <name evidence="2" type="ORF">N7482_002737</name>
</gene>
<accession>A0A9W9IJD4</accession>
<name>A0A9W9IJD4_9EURO</name>
<comment type="caution">
    <text evidence="2">The sequence shown here is derived from an EMBL/GenBank/DDBJ whole genome shotgun (WGS) entry which is preliminary data.</text>
</comment>
<protein>
    <submittedName>
        <fullName evidence="2">Uncharacterized protein</fullName>
    </submittedName>
</protein>
<dbReference type="GeneID" id="81424038"/>
<dbReference type="AlphaFoldDB" id="A0A9W9IJD4"/>
<dbReference type="RefSeq" id="XP_056548468.1">
    <property type="nucleotide sequence ID" value="XM_056684862.1"/>
</dbReference>
<evidence type="ECO:0000313" key="2">
    <source>
        <dbReference type="EMBL" id="KAJ5176860.1"/>
    </source>
</evidence>
<dbReference type="OrthoDB" id="4510310at2759"/>
<organism evidence="2 3">
    <name type="scientific">Penicillium canariense</name>
    <dbReference type="NCBI Taxonomy" id="189055"/>
    <lineage>
        <taxon>Eukaryota</taxon>
        <taxon>Fungi</taxon>
        <taxon>Dikarya</taxon>
        <taxon>Ascomycota</taxon>
        <taxon>Pezizomycotina</taxon>
        <taxon>Eurotiomycetes</taxon>
        <taxon>Eurotiomycetidae</taxon>
        <taxon>Eurotiales</taxon>
        <taxon>Aspergillaceae</taxon>
        <taxon>Penicillium</taxon>
    </lineage>
</organism>
<sequence>MNKQDLKRDEPDDQQIFDDPEYTTDESNTPTPSPTQTSTQTPTSPVGVPPDPTPTSQMVFVYEWIDTPAKLQYWQIMHLPVGRPLDWCGGDDLQYMVAAQSIKGTDVPKPIPFPSDMEFSKIDYGGQQLGFKDCVYKGNPDAPGTFECPNFHAPVQCGKTPNVGQLITCPATSNMAKSWAVSMAICQWGKSNVKG</sequence>
<feature type="region of interest" description="Disordered" evidence="1">
    <location>
        <begin position="1"/>
        <end position="52"/>
    </location>
</feature>
<feature type="compositionally biased region" description="Low complexity" evidence="1">
    <location>
        <begin position="34"/>
        <end position="46"/>
    </location>
</feature>
<keyword evidence="3" id="KW-1185">Reference proteome</keyword>
<feature type="compositionally biased region" description="Basic and acidic residues" evidence="1">
    <location>
        <begin position="1"/>
        <end position="10"/>
    </location>
</feature>
<reference evidence="2" key="2">
    <citation type="journal article" date="2023" name="IMA Fungus">
        <title>Comparative genomic study of the Penicillium genus elucidates a diverse pangenome and 15 lateral gene transfer events.</title>
        <authorList>
            <person name="Petersen C."/>
            <person name="Sorensen T."/>
            <person name="Nielsen M.R."/>
            <person name="Sondergaard T.E."/>
            <person name="Sorensen J.L."/>
            <person name="Fitzpatrick D.A."/>
            <person name="Frisvad J.C."/>
            <person name="Nielsen K.L."/>
        </authorList>
    </citation>
    <scope>NUCLEOTIDE SEQUENCE</scope>
    <source>
        <strain evidence="2">IBT 26290</strain>
    </source>
</reference>
<proteinExistence type="predicted"/>